<dbReference type="GO" id="GO:0016020">
    <property type="term" value="C:membrane"/>
    <property type="evidence" value="ECO:0007669"/>
    <property type="project" value="UniProtKB-SubCell"/>
</dbReference>
<feature type="domain" description="NADH:quinone oxidoreductase/Mrp antiporter transmembrane" evidence="6">
    <location>
        <begin position="127"/>
        <end position="412"/>
    </location>
</feature>
<dbReference type="EnsemblBacteria" id="ABM80064">
    <property type="protein sequence ID" value="ABM80064"/>
    <property type="gene ID" value="Hbut_0192"/>
</dbReference>
<dbReference type="RefSeq" id="WP_011821381.1">
    <property type="nucleotide sequence ID" value="NC_008818.1"/>
</dbReference>
<evidence type="ECO:0000259" key="6">
    <source>
        <dbReference type="Pfam" id="PF00361"/>
    </source>
</evidence>
<feature type="transmembrane region" description="Helical" evidence="5">
    <location>
        <begin position="404"/>
        <end position="433"/>
    </location>
</feature>
<feature type="transmembrane region" description="Helical" evidence="5">
    <location>
        <begin position="131"/>
        <end position="148"/>
    </location>
</feature>
<dbReference type="AlphaFoldDB" id="A2BJA3"/>
<feature type="transmembrane region" description="Helical" evidence="5">
    <location>
        <begin position="185"/>
        <end position="211"/>
    </location>
</feature>
<evidence type="ECO:0000256" key="2">
    <source>
        <dbReference type="ARBA" id="ARBA00022692"/>
    </source>
</evidence>
<dbReference type="EMBL" id="CP000493">
    <property type="protein sequence ID" value="ABM80064.1"/>
    <property type="molecule type" value="Genomic_DNA"/>
</dbReference>
<feature type="transmembrane region" description="Helical" evidence="5">
    <location>
        <begin position="37"/>
        <end position="55"/>
    </location>
</feature>
<gene>
    <name evidence="7" type="ordered locus">Hbut_0192</name>
</gene>
<proteinExistence type="predicted"/>
<feature type="transmembrane region" description="Helical" evidence="5">
    <location>
        <begin position="75"/>
        <end position="94"/>
    </location>
</feature>
<evidence type="ECO:0000313" key="8">
    <source>
        <dbReference type="Proteomes" id="UP000002593"/>
    </source>
</evidence>
<reference evidence="7 8" key="1">
    <citation type="journal article" date="2007" name="Archaea">
        <title>The genome of Hyperthermus butylicus: a sulfur-reducing, peptide fermenting, neutrophilic Crenarchaeote growing up to 108 degrees C.</title>
        <authorList>
            <person name="Brugger K."/>
            <person name="Chen L."/>
            <person name="Stark M."/>
            <person name="Zibat A."/>
            <person name="Redder P."/>
            <person name="Ruepp A."/>
            <person name="Awayez M."/>
            <person name="She Q."/>
            <person name="Garrett R.A."/>
            <person name="Klenk H.P."/>
        </authorList>
    </citation>
    <scope>NUCLEOTIDE SEQUENCE [LARGE SCALE GENOMIC DNA]</scope>
    <source>
        <strain evidence="8">DSM 5456 / JCM 9403 / PLM1-5</strain>
    </source>
</reference>
<dbReference type="eggNOG" id="arCOG01540">
    <property type="taxonomic scope" value="Archaea"/>
</dbReference>
<sequence length="482" mass="49318">MAVVELLVGDYGFALGVGLYAAAALAAPLLGVRASKYMFGLAALWGLIYGFLVLGQTLPGGVVSAFSGYIVLDSFSAFLETGAALVLLLAAIGLSGLVDGWSSGEAFYAAMGLMALGIHVLAGAGVLQLVYAAWVLAAITSYVLVALRRDRIAAEAALKYAATGAIATVVLLLGITLAYQAYEGYALGPAVVAGGATAVLAFAFIVSAAGFKIGIVPFQAWMPDVYGNSDPAVVSVIASIAKIASVLILVRLIAPLASLQPETLFDTVAVLAAITMLYGNIGALATVRDSPQKTLAYSSIAQAGYLAAAVAALARLPGAENQAAIAGLALHTLAYALSKLAAFQALAAAGCGSNSCGWAALRGLVRRSPATAFALVVAMASLAGIPVTLGFWGKLYIFLAVASISWPLALFMLANFGIAIFYYGYVIYQALLAPETGKTMETVAGAEVRGNTDIAATAAALLLVLLGLVAWQFYSLTVYPYP</sequence>
<protein>
    <submittedName>
        <fullName evidence="7">NADH-quinone oxidoreductase chain 14</fullName>
        <ecNumber evidence="7">1.6.5.11</ecNumber>
    </submittedName>
</protein>
<feature type="transmembrane region" description="Helical" evidence="5">
    <location>
        <begin position="373"/>
        <end position="392"/>
    </location>
</feature>
<dbReference type="EC" id="1.6.5.11" evidence="7"/>
<dbReference type="GO" id="GO:0016491">
    <property type="term" value="F:oxidoreductase activity"/>
    <property type="evidence" value="ECO:0007669"/>
    <property type="project" value="UniProtKB-KW"/>
</dbReference>
<feature type="transmembrane region" description="Helical" evidence="5">
    <location>
        <begin position="232"/>
        <end position="256"/>
    </location>
</feature>
<keyword evidence="2 5" id="KW-0812">Transmembrane</keyword>
<dbReference type="OrthoDB" id="29144at2157"/>
<evidence type="ECO:0000256" key="1">
    <source>
        <dbReference type="ARBA" id="ARBA00004141"/>
    </source>
</evidence>
<dbReference type="InterPro" id="IPR001750">
    <property type="entry name" value="ND/Mrp_TM"/>
</dbReference>
<evidence type="ECO:0000313" key="7">
    <source>
        <dbReference type="EMBL" id="ABM80064.1"/>
    </source>
</evidence>
<keyword evidence="8" id="KW-1185">Reference proteome</keyword>
<evidence type="ECO:0000256" key="5">
    <source>
        <dbReference type="SAM" id="Phobius"/>
    </source>
</evidence>
<dbReference type="GeneID" id="4781573"/>
<dbReference type="KEGG" id="hbu:Hbut_0192"/>
<feature type="transmembrane region" description="Helical" evidence="5">
    <location>
        <begin position="268"/>
        <end position="287"/>
    </location>
</feature>
<feature type="transmembrane region" description="Helical" evidence="5">
    <location>
        <begin position="12"/>
        <end position="30"/>
    </location>
</feature>
<feature type="transmembrane region" description="Helical" evidence="5">
    <location>
        <begin position="454"/>
        <end position="474"/>
    </location>
</feature>
<feature type="transmembrane region" description="Helical" evidence="5">
    <location>
        <begin position="160"/>
        <end position="179"/>
    </location>
</feature>
<evidence type="ECO:0000256" key="3">
    <source>
        <dbReference type="ARBA" id="ARBA00022989"/>
    </source>
</evidence>
<evidence type="ECO:0000256" key="4">
    <source>
        <dbReference type="ARBA" id="ARBA00023136"/>
    </source>
</evidence>
<dbReference type="Proteomes" id="UP000002593">
    <property type="component" value="Chromosome"/>
</dbReference>
<dbReference type="PANTHER" id="PTHR22773">
    <property type="entry name" value="NADH DEHYDROGENASE"/>
    <property type="match status" value="1"/>
</dbReference>
<keyword evidence="4 5" id="KW-0472">Membrane</keyword>
<dbReference type="STRING" id="415426.Hbut_0192"/>
<dbReference type="HOGENOM" id="CLU_007100_1_4_2"/>
<accession>A2BJA3</accession>
<feature type="transmembrane region" description="Helical" evidence="5">
    <location>
        <begin position="294"/>
        <end position="314"/>
    </location>
</feature>
<organism evidence="7 8">
    <name type="scientific">Hyperthermus butylicus (strain DSM 5456 / JCM 9403 / PLM1-5)</name>
    <dbReference type="NCBI Taxonomy" id="415426"/>
    <lineage>
        <taxon>Archaea</taxon>
        <taxon>Thermoproteota</taxon>
        <taxon>Thermoprotei</taxon>
        <taxon>Desulfurococcales</taxon>
        <taxon>Pyrodictiaceae</taxon>
        <taxon>Hyperthermus</taxon>
    </lineage>
</organism>
<comment type="subcellular location">
    <subcellularLocation>
        <location evidence="1">Membrane</location>
        <topology evidence="1">Multi-pass membrane protein</topology>
    </subcellularLocation>
</comment>
<feature type="transmembrane region" description="Helical" evidence="5">
    <location>
        <begin position="106"/>
        <end position="125"/>
    </location>
</feature>
<feature type="transmembrane region" description="Helical" evidence="5">
    <location>
        <begin position="340"/>
        <end position="361"/>
    </location>
</feature>
<dbReference type="Pfam" id="PF00361">
    <property type="entry name" value="Proton_antipo_M"/>
    <property type="match status" value="1"/>
</dbReference>
<keyword evidence="7" id="KW-0560">Oxidoreductase</keyword>
<keyword evidence="3 5" id="KW-1133">Transmembrane helix</keyword>
<name>A2BJA3_HYPBU</name>